<name>A0AA39R9H9_9LECA</name>
<organism evidence="4 5">
    <name type="scientific">Cladonia borealis</name>
    <dbReference type="NCBI Taxonomy" id="184061"/>
    <lineage>
        <taxon>Eukaryota</taxon>
        <taxon>Fungi</taxon>
        <taxon>Dikarya</taxon>
        <taxon>Ascomycota</taxon>
        <taxon>Pezizomycotina</taxon>
        <taxon>Lecanoromycetes</taxon>
        <taxon>OSLEUM clade</taxon>
        <taxon>Lecanoromycetidae</taxon>
        <taxon>Lecanorales</taxon>
        <taxon>Lecanorineae</taxon>
        <taxon>Cladoniaceae</taxon>
        <taxon>Cladonia</taxon>
    </lineage>
</organism>
<feature type="domain" description="Peptidase M16 N-terminal" evidence="2">
    <location>
        <begin position="57"/>
        <end position="140"/>
    </location>
</feature>
<evidence type="ECO:0000259" key="2">
    <source>
        <dbReference type="Pfam" id="PF00675"/>
    </source>
</evidence>
<evidence type="ECO:0000259" key="3">
    <source>
        <dbReference type="Pfam" id="PF05193"/>
    </source>
</evidence>
<dbReference type="Gene3D" id="3.30.830.10">
    <property type="entry name" value="Metalloenzyme, LuxS/M16 peptidase-like"/>
    <property type="match status" value="4"/>
</dbReference>
<accession>A0AA39R9H9</accession>
<dbReference type="InterPro" id="IPR011249">
    <property type="entry name" value="Metalloenz_LuxS/M16"/>
</dbReference>
<dbReference type="PANTHER" id="PTHR43016">
    <property type="entry name" value="PRESEQUENCE PROTEASE"/>
    <property type="match status" value="1"/>
</dbReference>
<keyword evidence="5" id="KW-1185">Reference proteome</keyword>
<dbReference type="Pfam" id="PF00675">
    <property type="entry name" value="Peptidase_M16"/>
    <property type="match status" value="1"/>
</dbReference>
<feature type="compositionally biased region" description="Acidic residues" evidence="1">
    <location>
        <begin position="1022"/>
        <end position="1064"/>
    </location>
</feature>
<sequence length="1064" mass="118712">MSPPADRRHFKEVQKLRTDYSDTTITLYESTRTGLRAVVVDQEGPMVHGSFALATEIHDDSGAPHTLEHLCFMGSKNYPYKGVLDKLANRAYSDTNAFTGTEYTGYTLHSAGWDGFIQVLPVYLEHIIIPTLTDASCYTEVHHVDGAGNDAGVVYSEMQGSENSLEQLVFQKSKRMLYPEGIGFRYETFGVMESLRKLTINRIREFHRDMYQPKNLCLIIIGEVDHLNLLNVLENFEETILQDVPKPDAPFRRPWVDSKQAPALEKSVIDTVEFPEEDESSGQITTIFFGPRNNDKLSCRAMGVLLAYLAGSSASVLENTLVEKEQVASAVYYETEERPSTVITFTLTSVATDQLEKVHARFIELLRETVAQSLDMDYMLACVRRERLQLKFNFQQSAFGFEDSIAHDHLFGRRDGSDLRADLETLKEYDLLEAWDDSQWRNFLKYWISEAPSCTVLGKPSSSLSAKIKFEERTRVEARKRELGVAGLEALQKRLEAAKAENDKEVPKTLLQGFEVPSTKSIHFINTTTARSGAARNLGSLENPVQRLIDEEEKDLPLFIHFEHIKSNFVSLKVVMGTEVVPINLRPLLAIYMENFFGTSMKRDGQVIPFEQVIMELEGDTVEYTMESGQGIGNSELIAINLQVEADKYQAGIQWLNDLMWSSIFDVERIQATTTRLLADIPDAKRDGGQMVYAVELMVNTAPSSASRACSTLVKALYLKRIRHLLAKDPKVVLGQLEEVRSTLCQPSNLRILVSADIEKLQQPVSSWKIITEGHDTLTPLRPLDARLSRLSDQGTNPGNSAYVIPMAPIDSSFALVVSKGPSSLIDPAMPALMVAISYLNAVEGPLWTAVRGPGLAYGVNFDRHINSGQVSLFITNSPNALKAFLACKNTVEELVSSNKELDELALEGAMSSIVLDFASREATKDKAAQASFVRQVIYGVPKEWPTILLEKVRNVQPADIKKALREILLPIFEANTANLFITCASDMEKDLVTGFRELGFAPQVKNLAYFQDDYGLLGEEGANDEDDETEGDEDEGDEDDEDGQEGTGSDESEHEEVDGAMDE</sequence>
<evidence type="ECO:0000313" key="4">
    <source>
        <dbReference type="EMBL" id="KAK0516601.1"/>
    </source>
</evidence>
<protein>
    <recommendedName>
        <fullName evidence="6">Zinc metalloprotease</fullName>
    </recommendedName>
</protein>
<dbReference type="FunFam" id="3.30.830.10:FF:000015">
    <property type="entry name" value="Putative zinc metalloprotease"/>
    <property type="match status" value="1"/>
</dbReference>
<gene>
    <name evidence="4" type="ORF">JMJ35_001204</name>
</gene>
<evidence type="ECO:0008006" key="6">
    <source>
        <dbReference type="Google" id="ProtNLM"/>
    </source>
</evidence>
<dbReference type="AlphaFoldDB" id="A0AA39R9H9"/>
<evidence type="ECO:0000256" key="1">
    <source>
        <dbReference type="SAM" id="MobiDB-lite"/>
    </source>
</evidence>
<comment type="caution">
    <text evidence="4">The sequence shown here is derived from an EMBL/GenBank/DDBJ whole genome shotgun (WGS) entry which is preliminary data.</text>
</comment>
<feature type="region of interest" description="Disordered" evidence="1">
    <location>
        <begin position="1017"/>
        <end position="1064"/>
    </location>
</feature>
<dbReference type="Proteomes" id="UP001166286">
    <property type="component" value="Unassembled WGS sequence"/>
</dbReference>
<feature type="domain" description="Peptidase M16 C-terminal" evidence="3">
    <location>
        <begin position="197"/>
        <end position="371"/>
    </location>
</feature>
<dbReference type="InterPro" id="IPR011765">
    <property type="entry name" value="Pept_M16_N"/>
</dbReference>
<dbReference type="SUPFAM" id="SSF63411">
    <property type="entry name" value="LuxS/MPP-like metallohydrolase"/>
    <property type="match status" value="4"/>
</dbReference>
<dbReference type="EMBL" id="JAFEKC020000002">
    <property type="protein sequence ID" value="KAK0516601.1"/>
    <property type="molecule type" value="Genomic_DNA"/>
</dbReference>
<reference evidence="4" key="1">
    <citation type="submission" date="2023-03" db="EMBL/GenBank/DDBJ databases">
        <title>Complete genome of Cladonia borealis.</title>
        <authorList>
            <person name="Park H."/>
        </authorList>
    </citation>
    <scope>NUCLEOTIDE SEQUENCE</scope>
    <source>
        <strain evidence="4">ANT050790</strain>
    </source>
</reference>
<dbReference type="GO" id="GO:0046872">
    <property type="term" value="F:metal ion binding"/>
    <property type="evidence" value="ECO:0007669"/>
    <property type="project" value="InterPro"/>
</dbReference>
<dbReference type="FunFam" id="3.30.830.10:FF:000031">
    <property type="entry name" value="Putative zinc metalloprotease"/>
    <property type="match status" value="1"/>
</dbReference>
<evidence type="ECO:0000313" key="5">
    <source>
        <dbReference type="Proteomes" id="UP001166286"/>
    </source>
</evidence>
<dbReference type="FunFam" id="3.30.830.10:FF:000042">
    <property type="entry name" value="Zinc metalloprotease, putative"/>
    <property type="match status" value="1"/>
</dbReference>
<proteinExistence type="predicted"/>
<dbReference type="InterPro" id="IPR007863">
    <property type="entry name" value="Peptidase_M16_C"/>
</dbReference>
<dbReference type="PANTHER" id="PTHR43016:SF16">
    <property type="entry name" value="METALLOPROTEASE, PUTATIVE (AFU_ORTHOLOGUE AFUA_4G07610)-RELATED"/>
    <property type="match status" value="1"/>
</dbReference>
<dbReference type="Pfam" id="PF05193">
    <property type="entry name" value="Peptidase_M16_C"/>
    <property type="match status" value="1"/>
</dbReference>